<organism evidence="1 2">
    <name type="scientific">Cryomyces minteri</name>
    <dbReference type="NCBI Taxonomy" id="331657"/>
    <lineage>
        <taxon>Eukaryota</taxon>
        <taxon>Fungi</taxon>
        <taxon>Dikarya</taxon>
        <taxon>Ascomycota</taxon>
        <taxon>Pezizomycotina</taxon>
        <taxon>Dothideomycetes</taxon>
        <taxon>Dothideomycetes incertae sedis</taxon>
        <taxon>Cryomyces</taxon>
    </lineage>
</organism>
<dbReference type="AlphaFoldDB" id="A0A4U0WRV5"/>
<evidence type="ECO:0000313" key="1">
    <source>
        <dbReference type="EMBL" id="TKA65296.1"/>
    </source>
</evidence>
<dbReference type="EMBL" id="NAJN01001156">
    <property type="protein sequence ID" value="TKA65296.1"/>
    <property type="molecule type" value="Genomic_DNA"/>
</dbReference>
<proteinExistence type="predicted"/>
<gene>
    <name evidence="1" type="ORF">B0A49_09758</name>
</gene>
<evidence type="ECO:0000313" key="2">
    <source>
        <dbReference type="Proteomes" id="UP000308768"/>
    </source>
</evidence>
<sequence length="126" mass="13406">MLEDCITDATAEEIALEALGVIAEPTKDEDMEELAFPAVDVVGAVEAIEDMAELDMVAIEELDPHNPLWLQQAPKIVPVQVPVVETLAAPGVLMGVGVAFIPLAVPMLEADMKLLEDGAINDPEGY</sequence>
<keyword evidence="2" id="KW-1185">Reference proteome</keyword>
<comment type="caution">
    <text evidence="1">The sequence shown here is derived from an EMBL/GenBank/DDBJ whole genome shotgun (WGS) entry which is preliminary data.</text>
</comment>
<accession>A0A4U0WRV5</accession>
<name>A0A4U0WRV5_9PEZI</name>
<dbReference type="Proteomes" id="UP000308768">
    <property type="component" value="Unassembled WGS sequence"/>
</dbReference>
<reference evidence="1 2" key="1">
    <citation type="submission" date="2017-03" db="EMBL/GenBank/DDBJ databases">
        <title>Genomes of endolithic fungi from Antarctica.</title>
        <authorList>
            <person name="Coleine C."/>
            <person name="Masonjones S."/>
            <person name="Stajich J.E."/>
        </authorList>
    </citation>
    <scope>NUCLEOTIDE SEQUENCE [LARGE SCALE GENOMIC DNA]</scope>
    <source>
        <strain evidence="1 2">CCFEE 5187</strain>
    </source>
</reference>
<protein>
    <submittedName>
        <fullName evidence="1">Uncharacterized protein</fullName>
    </submittedName>
</protein>